<name>A0AAV4WHE7_CAEEX</name>
<evidence type="ECO:0000313" key="3">
    <source>
        <dbReference type="Proteomes" id="UP001054945"/>
    </source>
</evidence>
<protein>
    <submittedName>
        <fullName evidence="2">Uncharacterized protein</fullName>
    </submittedName>
</protein>
<feature type="region of interest" description="Disordered" evidence="1">
    <location>
        <begin position="55"/>
        <end position="91"/>
    </location>
</feature>
<feature type="compositionally biased region" description="Basic and acidic residues" evidence="1">
    <location>
        <begin position="61"/>
        <end position="78"/>
    </location>
</feature>
<dbReference type="Proteomes" id="UP001054945">
    <property type="component" value="Unassembled WGS sequence"/>
</dbReference>
<gene>
    <name evidence="2" type="ORF">CEXT_460221</name>
</gene>
<organism evidence="2 3">
    <name type="scientific">Caerostris extrusa</name>
    <name type="common">Bark spider</name>
    <name type="synonym">Caerostris bankana</name>
    <dbReference type="NCBI Taxonomy" id="172846"/>
    <lineage>
        <taxon>Eukaryota</taxon>
        <taxon>Metazoa</taxon>
        <taxon>Ecdysozoa</taxon>
        <taxon>Arthropoda</taxon>
        <taxon>Chelicerata</taxon>
        <taxon>Arachnida</taxon>
        <taxon>Araneae</taxon>
        <taxon>Araneomorphae</taxon>
        <taxon>Entelegynae</taxon>
        <taxon>Araneoidea</taxon>
        <taxon>Araneidae</taxon>
        <taxon>Caerostris</taxon>
    </lineage>
</organism>
<sequence>MLKVETRKRKGCSNELLSSTSRTILGHGKKLLGLPPATVARAIYASAKKSRIWEQNKNPSCRKEPLMETDMKEKDVESRNAQNEEVEGLFK</sequence>
<comment type="caution">
    <text evidence="2">The sequence shown here is derived from an EMBL/GenBank/DDBJ whole genome shotgun (WGS) entry which is preliminary data.</text>
</comment>
<evidence type="ECO:0000313" key="2">
    <source>
        <dbReference type="EMBL" id="GIY80760.1"/>
    </source>
</evidence>
<keyword evidence="3" id="KW-1185">Reference proteome</keyword>
<reference evidence="2 3" key="1">
    <citation type="submission" date="2021-06" db="EMBL/GenBank/DDBJ databases">
        <title>Caerostris extrusa draft genome.</title>
        <authorList>
            <person name="Kono N."/>
            <person name="Arakawa K."/>
        </authorList>
    </citation>
    <scope>NUCLEOTIDE SEQUENCE [LARGE SCALE GENOMIC DNA]</scope>
</reference>
<dbReference type="AlphaFoldDB" id="A0AAV4WHE7"/>
<proteinExistence type="predicted"/>
<dbReference type="EMBL" id="BPLR01016050">
    <property type="protein sequence ID" value="GIY80760.1"/>
    <property type="molecule type" value="Genomic_DNA"/>
</dbReference>
<accession>A0AAV4WHE7</accession>
<evidence type="ECO:0000256" key="1">
    <source>
        <dbReference type="SAM" id="MobiDB-lite"/>
    </source>
</evidence>